<proteinExistence type="predicted"/>
<dbReference type="AlphaFoldDB" id="K2K9Z2"/>
<comment type="caution">
    <text evidence="1">The sequence shown here is derived from an EMBL/GenBank/DDBJ whole genome shotgun (WGS) entry which is preliminary data.</text>
</comment>
<evidence type="ECO:0000313" key="2">
    <source>
        <dbReference type="Proteomes" id="UP000006759"/>
    </source>
</evidence>
<sequence length="45" mass="5475">MNAFGFENSVLIKYWCLKPYFYSLKFYNYSEIHKGVGVILRYPKF</sequence>
<name>K2K9Z2_HELPX</name>
<dbReference type="Proteomes" id="UP000006759">
    <property type="component" value="Unassembled WGS sequence"/>
</dbReference>
<reference evidence="1 2" key="1">
    <citation type="submission" date="2012-08" db="EMBL/GenBank/DDBJ databases">
        <title>Comparative Sequence Analysis of H. pylori isolates.</title>
        <authorList>
            <person name="Blanchard T.G."/>
            <person name="Czinn S.J."/>
            <person name="McCracken C.M."/>
            <person name="Abolude K.A."/>
            <person name="Shefchek K.S."/>
            <person name="Maroo A.M."/>
            <person name="Santana-Cruz I.S."/>
            <person name="Tallon L.J."/>
            <person name="Ficke F.W.F."/>
        </authorList>
    </citation>
    <scope>NUCLEOTIDE SEQUENCE [LARGE SCALE GENOMIC DNA]</scope>
    <source>
        <strain evidence="1 2">R036d</strain>
    </source>
</reference>
<dbReference type="PATRIC" id="fig|1145113.3.peg.1467"/>
<accession>K2K9Z2</accession>
<gene>
    <name evidence="1" type="ORF">OUI_1502</name>
</gene>
<organism evidence="1 2">
    <name type="scientific">Helicobacter pylori R036d</name>
    <dbReference type="NCBI Taxonomy" id="1145113"/>
    <lineage>
        <taxon>Bacteria</taxon>
        <taxon>Pseudomonadati</taxon>
        <taxon>Campylobacterota</taxon>
        <taxon>Epsilonproteobacteria</taxon>
        <taxon>Campylobacterales</taxon>
        <taxon>Helicobacteraceae</taxon>
        <taxon>Helicobacter</taxon>
    </lineage>
</organism>
<evidence type="ECO:0000313" key="1">
    <source>
        <dbReference type="EMBL" id="EKE84603.1"/>
    </source>
</evidence>
<protein>
    <submittedName>
        <fullName evidence="1">Uncharacterized protein</fullName>
    </submittedName>
</protein>
<dbReference type="EMBL" id="AMOT01000006">
    <property type="protein sequence ID" value="EKE84603.1"/>
    <property type="molecule type" value="Genomic_DNA"/>
</dbReference>